<keyword evidence="11" id="KW-1185">Reference proteome</keyword>
<feature type="transmembrane region" description="Helical" evidence="9">
    <location>
        <begin position="342"/>
        <end position="362"/>
    </location>
</feature>
<evidence type="ECO:0000256" key="8">
    <source>
        <dbReference type="ARBA" id="ARBA00023136"/>
    </source>
</evidence>
<evidence type="ECO:0000256" key="4">
    <source>
        <dbReference type="ARBA" id="ARBA00022475"/>
    </source>
</evidence>
<evidence type="ECO:0000256" key="3">
    <source>
        <dbReference type="ARBA" id="ARBA00022448"/>
    </source>
</evidence>
<dbReference type="PANTHER" id="PTHR32063:SF11">
    <property type="entry name" value="CATION OR DRUG EFFLUX SYSTEM PROTEIN"/>
    <property type="match status" value="1"/>
</dbReference>
<dbReference type="InterPro" id="IPR004764">
    <property type="entry name" value="MdtF-like"/>
</dbReference>
<feature type="transmembrane region" description="Helical" evidence="9">
    <location>
        <begin position="472"/>
        <end position="496"/>
    </location>
</feature>
<evidence type="ECO:0000256" key="6">
    <source>
        <dbReference type="ARBA" id="ARBA00022692"/>
    </source>
</evidence>
<keyword evidence="5 9" id="KW-0997">Cell inner membrane</keyword>
<dbReference type="PANTHER" id="PTHR32063">
    <property type="match status" value="1"/>
</dbReference>
<reference evidence="10" key="1">
    <citation type="submission" date="2022-03" db="EMBL/GenBank/DDBJ databases">
        <title>Fererhizobium litorale gen. nov., sp. nov., isolated from sandy sediments of the Sea of Japan seashore.</title>
        <authorList>
            <person name="Romanenko L."/>
            <person name="Kurilenko V."/>
            <person name="Otstavnykh N."/>
            <person name="Svetashev V."/>
            <person name="Tekutyeva L."/>
            <person name="Isaeva M."/>
            <person name="Mikhailov V."/>
        </authorList>
    </citation>
    <scope>NUCLEOTIDE SEQUENCE</scope>
    <source>
        <strain evidence="10">KMM 9576</strain>
    </source>
</reference>
<dbReference type="FunFam" id="1.20.1640.10:FF:000001">
    <property type="entry name" value="Efflux pump membrane transporter"/>
    <property type="match status" value="1"/>
</dbReference>
<feature type="transmembrane region" description="Helical" evidence="9">
    <location>
        <begin position="369"/>
        <end position="390"/>
    </location>
</feature>
<proteinExistence type="inferred from homology"/>
<feature type="transmembrane region" description="Helical" evidence="9">
    <location>
        <begin position="931"/>
        <end position="955"/>
    </location>
</feature>
<dbReference type="GO" id="GO:0005886">
    <property type="term" value="C:plasma membrane"/>
    <property type="evidence" value="ECO:0007669"/>
    <property type="project" value="UniProtKB-SubCell"/>
</dbReference>
<evidence type="ECO:0000256" key="5">
    <source>
        <dbReference type="ARBA" id="ARBA00022519"/>
    </source>
</evidence>
<dbReference type="PRINTS" id="PR00702">
    <property type="entry name" value="ACRIFLAVINRP"/>
</dbReference>
<dbReference type="Gene3D" id="1.20.1640.10">
    <property type="entry name" value="Multidrug efflux transporter AcrB transmembrane domain"/>
    <property type="match status" value="2"/>
</dbReference>
<comment type="subcellular location">
    <subcellularLocation>
        <location evidence="1 9">Cell inner membrane</location>
        <topology evidence="1 9">Multi-pass membrane protein</topology>
    </subcellularLocation>
</comment>
<evidence type="ECO:0000256" key="1">
    <source>
        <dbReference type="ARBA" id="ARBA00004429"/>
    </source>
</evidence>
<feature type="transmembrane region" description="Helical" evidence="9">
    <location>
        <begin position="12"/>
        <end position="32"/>
    </location>
</feature>
<evidence type="ECO:0000313" key="10">
    <source>
        <dbReference type="EMBL" id="MDI7922161.1"/>
    </source>
</evidence>
<dbReference type="GO" id="GO:0042910">
    <property type="term" value="F:xenobiotic transmembrane transporter activity"/>
    <property type="evidence" value="ECO:0007669"/>
    <property type="project" value="TreeGrafter"/>
</dbReference>
<dbReference type="NCBIfam" id="NF000282">
    <property type="entry name" value="RND_permease_1"/>
    <property type="match status" value="1"/>
</dbReference>
<keyword evidence="3 9" id="KW-0813">Transport</keyword>
<evidence type="ECO:0000256" key="2">
    <source>
        <dbReference type="ARBA" id="ARBA00010942"/>
    </source>
</evidence>
<name>A0AAE3QF38_9HYPH</name>
<keyword evidence="7 9" id="KW-1133">Transmembrane helix</keyword>
<dbReference type="GO" id="GO:0015562">
    <property type="term" value="F:efflux transmembrane transporter activity"/>
    <property type="evidence" value="ECO:0007669"/>
    <property type="project" value="InterPro"/>
</dbReference>
<dbReference type="Gene3D" id="3.30.70.1430">
    <property type="entry name" value="Multidrug efflux transporter AcrB pore domain"/>
    <property type="match status" value="2"/>
</dbReference>
<dbReference type="AlphaFoldDB" id="A0AAE3QF38"/>
<dbReference type="EMBL" id="JALDYZ010000003">
    <property type="protein sequence ID" value="MDI7922161.1"/>
    <property type="molecule type" value="Genomic_DNA"/>
</dbReference>
<dbReference type="FunFam" id="3.30.70.1430:FF:000001">
    <property type="entry name" value="Efflux pump membrane transporter"/>
    <property type="match status" value="1"/>
</dbReference>
<feature type="transmembrane region" description="Helical" evidence="9">
    <location>
        <begin position="440"/>
        <end position="460"/>
    </location>
</feature>
<feature type="transmembrane region" description="Helical" evidence="9">
    <location>
        <begin position="1012"/>
        <end position="1034"/>
    </location>
</feature>
<evidence type="ECO:0000313" key="11">
    <source>
        <dbReference type="Proteomes" id="UP001161580"/>
    </source>
</evidence>
<evidence type="ECO:0000256" key="9">
    <source>
        <dbReference type="RuleBase" id="RU364070"/>
    </source>
</evidence>
<feature type="transmembrane region" description="Helical" evidence="9">
    <location>
        <begin position="879"/>
        <end position="898"/>
    </location>
</feature>
<dbReference type="RefSeq" id="WP_311789003.1">
    <property type="nucleotide sequence ID" value="NZ_JALDYY010000022.1"/>
</dbReference>
<dbReference type="NCBIfam" id="TIGR00915">
    <property type="entry name" value="2A0602"/>
    <property type="match status" value="1"/>
</dbReference>
<dbReference type="InterPro" id="IPR027463">
    <property type="entry name" value="AcrB_DN_DC_subdom"/>
</dbReference>
<evidence type="ECO:0000256" key="7">
    <source>
        <dbReference type="ARBA" id="ARBA00022989"/>
    </source>
</evidence>
<feature type="transmembrane region" description="Helical" evidence="9">
    <location>
        <begin position="550"/>
        <end position="572"/>
    </location>
</feature>
<dbReference type="GO" id="GO:0009636">
    <property type="term" value="P:response to toxic substance"/>
    <property type="evidence" value="ECO:0007669"/>
    <property type="project" value="UniProtKB-ARBA"/>
</dbReference>
<accession>A0AAE3QF38</accession>
<sequence>MNFSRYFIDRPILSIVLSVLIFLVGVVSVPFLPVGEYPEVVPPSVVVRANFPGANPKETAETVATPLEEAINGVEGIMYMKSVAGSDGSLQIVVTFWPGIDPDTAAVRVQNRVSQALSRLPDAVRQIGVTTQKQSPTPLMYISLASPDNSYDSLYLRNFIRLNVKDQLSRITGIGDVVALGAGDYAMRVWLDPNKLAAVGLTAGDVLKSIREQNVQVSAGQLGAEPSPTTTDFLLSINVAGRLRTEQEFGDIILKSGDAGQAVHLSDVARIELGSGDYTLRVKDNNQNAAMVGIFLSPGANALGVANAVYDKLDELSKTFPKGIIYRATWDPTVFVQDSITAVQTTLLEAVVLVVLVVILFLQSWRASVIPLVAVPVSIVGTFAFLYLLGFSINTLTLFGLVLAIGIVVDDAIVVVENVERYIAQGLSPRDAAYAAMKEVSGPIIAIGLVLCAAFIPMTFLSGVTGQFYKQFAVTISISTVISAFNSLTLSPALAAKLLRDHHAPKDRLSKIIDRIFGPFFRRFNRFFDKTAEGYEETVRKSFRHRGPVMLVYLVLLGATVALFQIVPGGFIPTQDKLYLFSGAKLPEGASLARTTEVADKMDEIAKSVEGVASVSSYVGLNALQLVNTPNISASYIILKPFDQRHRSAEEINAELNSKLSSIKEGFSYSLMPPPIQGLGNGSGYSLYLQDRAGLGYAALQHAVNKMQAVIAQTPGMTYPVTSYQANIPQLEVKVDRAKAKAQGIVLTDLFETLQTYLGSAYINDFTRFGRVYRVVAQADTSFRQHAESIGNLEVRNGKGDMVPIASMISIVPTFGPDPVVRYNGYPAADLIGDSDPRILSSSQVITKITELAKENLPAGIELEWTDLSYQQVNQSNSAAIVFPIAALLVFMVLASLYESWTLPLSVILIVPLCILSALFGVWLTGGDNNVFVQVGLVVLMGLACKNAILIVEFARELEQQGKSTVEAVLEACRLRLRPIIMTSVAFIAGSVPLLIGHGAGAEVRFATGVTVFAGMLGVTLFGLFLTPVFFVILRQMTGAKETTDSPQQTT</sequence>
<feature type="transmembrane region" description="Helical" evidence="9">
    <location>
        <begin position="905"/>
        <end position="925"/>
    </location>
</feature>
<feature type="transmembrane region" description="Helical" evidence="9">
    <location>
        <begin position="396"/>
        <end position="419"/>
    </location>
</feature>
<dbReference type="Proteomes" id="UP001161580">
    <property type="component" value="Unassembled WGS sequence"/>
</dbReference>
<dbReference type="Pfam" id="PF00873">
    <property type="entry name" value="ACR_tran"/>
    <property type="match status" value="1"/>
</dbReference>
<dbReference type="Gene3D" id="3.30.70.1440">
    <property type="entry name" value="Multidrug efflux transporter AcrB pore domain"/>
    <property type="match status" value="1"/>
</dbReference>
<dbReference type="InterPro" id="IPR001036">
    <property type="entry name" value="Acrflvin-R"/>
</dbReference>
<comment type="caution">
    <text evidence="10">The sequence shown here is derived from an EMBL/GenBank/DDBJ whole genome shotgun (WGS) entry which is preliminary data.</text>
</comment>
<dbReference type="SUPFAM" id="SSF82714">
    <property type="entry name" value="Multidrug efflux transporter AcrB TolC docking domain, DN and DC subdomains"/>
    <property type="match status" value="2"/>
</dbReference>
<dbReference type="Gene3D" id="3.30.2090.10">
    <property type="entry name" value="Multidrug efflux transporter AcrB TolC docking domain, DN and DC subdomains"/>
    <property type="match status" value="2"/>
</dbReference>
<comment type="similarity">
    <text evidence="2 9">Belongs to the resistance-nodulation-cell division (RND) (TC 2.A.6) family.</text>
</comment>
<keyword evidence="6 9" id="KW-0812">Transmembrane</keyword>
<organism evidence="10 11">
    <name type="scientific">Ferirhizobium litorale</name>
    <dbReference type="NCBI Taxonomy" id="2927786"/>
    <lineage>
        <taxon>Bacteria</taxon>
        <taxon>Pseudomonadati</taxon>
        <taxon>Pseudomonadota</taxon>
        <taxon>Alphaproteobacteria</taxon>
        <taxon>Hyphomicrobiales</taxon>
        <taxon>Rhizobiaceae</taxon>
        <taxon>Ferirhizobium</taxon>
    </lineage>
</organism>
<dbReference type="SUPFAM" id="SSF82866">
    <property type="entry name" value="Multidrug efflux transporter AcrB transmembrane domain"/>
    <property type="match status" value="2"/>
</dbReference>
<gene>
    <name evidence="10" type="ORF">MRS75_08675</name>
</gene>
<dbReference type="SUPFAM" id="SSF82693">
    <property type="entry name" value="Multidrug efflux transporter AcrB pore domain, PN1, PN2, PC1 and PC2 subdomains"/>
    <property type="match status" value="3"/>
</dbReference>
<dbReference type="Gene3D" id="3.30.70.1320">
    <property type="entry name" value="Multidrug efflux transporter AcrB pore domain like"/>
    <property type="match status" value="1"/>
</dbReference>
<keyword evidence="4" id="KW-1003">Cell membrane</keyword>
<protein>
    <recommendedName>
        <fullName evidence="9">Efflux pump membrane transporter</fullName>
    </recommendedName>
</protein>
<feature type="transmembrane region" description="Helical" evidence="9">
    <location>
        <begin position="980"/>
        <end position="1000"/>
    </location>
</feature>
<keyword evidence="8 9" id="KW-0472">Membrane</keyword>